<evidence type="ECO:0000256" key="1">
    <source>
        <dbReference type="SAM" id="SignalP"/>
    </source>
</evidence>
<organism evidence="2 3">
    <name type="scientific">Exidia glandulosa HHB12029</name>
    <dbReference type="NCBI Taxonomy" id="1314781"/>
    <lineage>
        <taxon>Eukaryota</taxon>
        <taxon>Fungi</taxon>
        <taxon>Dikarya</taxon>
        <taxon>Basidiomycota</taxon>
        <taxon>Agaricomycotina</taxon>
        <taxon>Agaricomycetes</taxon>
        <taxon>Auriculariales</taxon>
        <taxon>Exidiaceae</taxon>
        <taxon>Exidia</taxon>
    </lineage>
</organism>
<protein>
    <recommendedName>
        <fullName evidence="4">Ricin B lectin domain-containing protein</fullName>
    </recommendedName>
</protein>
<dbReference type="AlphaFoldDB" id="A0A165KMZ4"/>
<keyword evidence="3" id="KW-1185">Reference proteome</keyword>
<feature type="signal peptide" evidence="1">
    <location>
        <begin position="1"/>
        <end position="17"/>
    </location>
</feature>
<evidence type="ECO:0000313" key="2">
    <source>
        <dbReference type="EMBL" id="KZV96588.1"/>
    </source>
</evidence>
<keyword evidence="1" id="KW-0732">Signal</keyword>
<feature type="chain" id="PRO_5007860969" description="Ricin B lectin domain-containing protein" evidence="1">
    <location>
        <begin position="18"/>
        <end position="194"/>
    </location>
</feature>
<dbReference type="Proteomes" id="UP000077266">
    <property type="component" value="Unassembled WGS sequence"/>
</dbReference>
<proteinExistence type="predicted"/>
<evidence type="ECO:0008006" key="4">
    <source>
        <dbReference type="Google" id="ProtNLM"/>
    </source>
</evidence>
<name>A0A165KMZ4_EXIGL</name>
<reference evidence="2 3" key="1">
    <citation type="journal article" date="2016" name="Mol. Biol. Evol.">
        <title>Comparative Genomics of Early-Diverging Mushroom-Forming Fungi Provides Insights into the Origins of Lignocellulose Decay Capabilities.</title>
        <authorList>
            <person name="Nagy L.G."/>
            <person name="Riley R."/>
            <person name="Tritt A."/>
            <person name="Adam C."/>
            <person name="Daum C."/>
            <person name="Floudas D."/>
            <person name="Sun H."/>
            <person name="Yadav J.S."/>
            <person name="Pangilinan J."/>
            <person name="Larsson K.H."/>
            <person name="Matsuura K."/>
            <person name="Barry K."/>
            <person name="Labutti K."/>
            <person name="Kuo R."/>
            <person name="Ohm R.A."/>
            <person name="Bhattacharya S.S."/>
            <person name="Shirouzu T."/>
            <person name="Yoshinaga Y."/>
            <person name="Martin F.M."/>
            <person name="Grigoriev I.V."/>
            <person name="Hibbett D.S."/>
        </authorList>
    </citation>
    <scope>NUCLEOTIDE SEQUENCE [LARGE SCALE GENOMIC DNA]</scope>
    <source>
        <strain evidence="2 3">HHB12029</strain>
    </source>
</reference>
<accession>A0A165KMZ4</accession>
<gene>
    <name evidence="2" type="ORF">EXIGLDRAFT_833544</name>
</gene>
<dbReference type="EMBL" id="KV425941">
    <property type="protein sequence ID" value="KZV96588.1"/>
    <property type="molecule type" value="Genomic_DNA"/>
</dbReference>
<dbReference type="OrthoDB" id="3145071at2759"/>
<evidence type="ECO:0000313" key="3">
    <source>
        <dbReference type="Proteomes" id="UP000077266"/>
    </source>
</evidence>
<dbReference type="InParanoid" id="A0A165KMZ4"/>
<sequence length="194" mass="20635">MFTALLTALLASSSVYGVSIVGRQDSTCVTRYAGILATSGGTTHKSFAISPRNQIAYIGDGNNPLIVEFQECPALESNPSNGTATGNATLTGRLYAPHYGKCFAVTNQTNPEPPYYTTLRTCSTAYSQRWRVTGNGNLFFTGVTDEDGTIEQGGCTQLGYKAGSDGTPVITHTNEQITLECDNKAPFFFSTTAA</sequence>